<dbReference type="InterPro" id="IPR016181">
    <property type="entry name" value="Acyl_CoA_acyltransferase"/>
</dbReference>
<evidence type="ECO:0000313" key="6">
    <source>
        <dbReference type="WBParaSite" id="PTRK_0000139400.1"/>
    </source>
</evidence>
<keyword evidence="5" id="KW-1185">Reference proteome</keyword>
<dbReference type="InterPro" id="IPR031165">
    <property type="entry name" value="GNAT_YJDJ"/>
</dbReference>
<sequence length="105" mass="12301">MDNCPENITNEILEKQIKHDSENRRFFIKMKDESMSLLDYSISDNQVMNIHHTETPPQWRGKGLAAALVFHAATFALKKKMKINAICWYADKILKDQPKFKHLLQ</sequence>
<dbReference type="AlphaFoldDB" id="A0A0N4Z3B7"/>
<evidence type="ECO:0000313" key="5">
    <source>
        <dbReference type="Proteomes" id="UP000038045"/>
    </source>
</evidence>
<dbReference type="PANTHER" id="PTHR31435:SF9">
    <property type="entry name" value="PROTEIN NATD1"/>
    <property type="match status" value="1"/>
</dbReference>
<evidence type="ECO:0000256" key="2">
    <source>
        <dbReference type="ARBA" id="ARBA00020243"/>
    </source>
</evidence>
<dbReference type="PANTHER" id="PTHR31435">
    <property type="entry name" value="PROTEIN NATD1"/>
    <property type="match status" value="1"/>
</dbReference>
<feature type="domain" description="N-acetyltransferase" evidence="4">
    <location>
        <begin position="18"/>
        <end position="105"/>
    </location>
</feature>
<dbReference type="SUPFAM" id="SSF55729">
    <property type="entry name" value="Acyl-CoA N-acyltransferases (Nat)"/>
    <property type="match status" value="1"/>
</dbReference>
<comment type="similarity">
    <text evidence="1">Belongs to the NATD1 family.</text>
</comment>
<evidence type="ECO:0000259" key="4">
    <source>
        <dbReference type="PROSITE" id="PS51729"/>
    </source>
</evidence>
<dbReference type="STRING" id="131310.A0A0N4Z3B7"/>
<reference evidence="6" key="1">
    <citation type="submission" date="2017-02" db="UniProtKB">
        <authorList>
            <consortium name="WormBaseParasite"/>
        </authorList>
    </citation>
    <scope>IDENTIFICATION</scope>
</reference>
<dbReference type="Gene3D" id="3.40.630.30">
    <property type="match status" value="1"/>
</dbReference>
<dbReference type="InterPro" id="IPR045057">
    <property type="entry name" value="Gcn5-rel_NAT"/>
</dbReference>
<organism evidence="5 6">
    <name type="scientific">Parastrongyloides trichosuri</name>
    <name type="common">Possum-specific nematode worm</name>
    <dbReference type="NCBI Taxonomy" id="131310"/>
    <lineage>
        <taxon>Eukaryota</taxon>
        <taxon>Metazoa</taxon>
        <taxon>Ecdysozoa</taxon>
        <taxon>Nematoda</taxon>
        <taxon>Chromadorea</taxon>
        <taxon>Rhabditida</taxon>
        <taxon>Tylenchina</taxon>
        <taxon>Panagrolaimomorpha</taxon>
        <taxon>Strongyloidoidea</taxon>
        <taxon>Strongyloididae</taxon>
        <taxon>Parastrongyloides</taxon>
    </lineage>
</organism>
<evidence type="ECO:0000256" key="1">
    <source>
        <dbReference type="ARBA" id="ARBA00006233"/>
    </source>
</evidence>
<protein>
    <recommendedName>
        <fullName evidence="2">Protein NATD1</fullName>
    </recommendedName>
    <alternativeName>
        <fullName evidence="3">N-acetyltransferase domain-containing protein 1</fullName>
    </alternativeName>
</protein>
<proteinExistence type="inferred from homology"/>
<dbReference type="Proteomes" id="UP000038045">
    <property type="component" value="Unplaced"/>
</dbReference>
<dbReference type="WBParaSite" id="PTRK_0000139400.1">
    <property type="protein sequence ID" value="PTRK_0000139400.1"/>
    <property type="gene ID" value="PTRK_0000139400"/>
</dbReference>
<name>A0A0N4Z3B7_PARTI</name>
<accession>A0A0N4Z3B7</accession>
<dbReference type="Pfam" id="PF14542">
    <property type="entry name" value="Acetyltransf_CG"/>
    <property type="match status" value="1"/>
</dbReference>
<evidence type="ECO:0000256" key="3">
    <source>
        <dbReference type="ARBA" id="ARBA00031876"/>
    </source>
</evidence>
<dbReference type="PROSITE" id="PS51729">
    <property type="entry name" value="GNAT_YJDJ"/>
    <property type="match status" value="1"/>
</dbReference>